<accession>A0A809RA46</accession>
<proteinExistence type="predicted"/>
<evidence type="ECO:0000256" key="1">
    <source>
        <dbReference type="SAM" id="SignalP"/>
    </source>
</evidence>
<dbReference type="KEGG" id="npy:NPRO_11230"/>
<dbReference type="AlphaFoldDB" id="A0A809RA46"/>
<dbReference type="Proteomes" id="UP000662873">
    <property type="component" value="Chromosome"/>
</dbReference>
<dbReference type="EMBL" id="AP021858">
    <property type="protein sequence ID" value="BBO23528.1"/>
    <property type="molecule type" value="Genomic_DNA"/>
</dbReference>
<keyword evidence="1" id="KW-0732">Signal</keyword>
<sequence>MLASVKFLGVAAALGVLAPAFADRLVVIPTGKKLPLGTYRFESLLGPGDPSSKSWSIGAAFNKFFDGQVAWERGDDMAERVSFDLGFNLVDPVIGFAPGFSVGVRDLTGESRDGRMLYAALTHYEGLTGTHNSDVPLEFTVGLSAGDRTGVFVGLVVPFTRWTRFISEYDTRRLTQGFQFTPTQALDVRWLHRPGESFWTVTLRLRQ</sequence>
<organism evidence="2 3">
    <name type="scientific">Candidatus Nitrosymbiomonas proteolyticus</name>
    <dbReference type="NCBI Taxonomy" id="2608984"/>
    <lineage>
        <taxon>Bacteria</taxon>
        <taxon>Bacillati</taxon>
        <taxon>Armatimonadota</taxon>
        <taxon>Armatimonadota incertae sedis</taxon>
        <taxon>Candidatus Nitrosymbiomonas</taxon>
    </lineage>
</organism>
<protein>
    <submittedName>
        <fullName evidence="2">Uncharacterized protein</fullName>
    </submittedName>
</protein>
<evidence type="ECO:0000313" key="3">
    <source>
        <dbReference type="Proteomes" id="UP000662873"/>
    </source>
</evidence>
<evidence type="ECO:0000313" key="2">
    <source>
        <dbReference type="EMBL" id="BBO23528.1"/>
    </source>
</evidence>
<feature type="signal peptide" evidence="1">
    <location>
        <begin position="1"/>
        <end position="22"/>
    </location>
</feature>
<gene>
    <name evidence="2" type="ORF">NPRO_11230</name>
</gene>
<feature type="chain" id="PRO_5035234029" evidence="1">
    <location>
        <begin position="23"/>
        <end position="207"/>
    </location>
</feature>
<name>A0A809RA46_9BACT</name>
<reference evidence="2" key="1">
    <citation type="journal article" name="DNA Res.">
        <title>The physiological potential of anammox bacteria as revealed by their core genome structure.</title>
        <authorList>
            <person name="Okubo T."/>
            <person name="Toyoda A."/>
            <person name="Fukuhara K."/>
            <person name="Uchiyama I."/>
            <person name="Harigaya Y."/>
            <person name="Kuroiwa M."/>
            <person name="Suzuki T."/>
            <person name="Murakami Y."/>
            <person name="Suwa Y."/>
            <person name="Takami H."/>
        </authorList>
    </citation>
    <scope>NUCLEOTIDE SEQUENCE</scope>
    <source>
        <strain evidence="2">317325-2</strain>
    </source>
</reference>